<dbReference type="Gene3D" id="3.40.50.1820">
    <property type="entry name" value="alpha/beta hydrolase"/>
    <property type="match status" value="1"/>
</dbReference>
<name>A0A420B7L7_SPHD1</name>
<gene>
    <name evidence="2" type="ORF">DFQ12_2915</name>
</gene>
<dbReference type="Proteomes" id="UP000286246">
    <property type="component" value="Unassembled WGS sequence"/>
</dbReference>
<dbReference type="AlphaFoldDB" id="A0A420B7L7"/>
<keyword evidence="1" id="KW-0732">Signal</keyword>
<evidence type="ECO:0000313" key="2">
    <source>
        <dbReference type="EMBL" id="RKE52673.1"/>
    </source>
</evidence>
<dbReference type="EMBL" id="RAPY01000002">
    <property type="protein sequence ID" value="RKE52673.1"/>
    <property type="molecule type" value="Genomic_DNA"/>
</dbReference>
<evidence type="ECO:0000313" key="3">
    <source>
        <dbReference type="Proteomes" id="UP000286246"/>
    </source>
</evidence>
<feature type="signal peptide" evidence="1">
    <location>
        <begin position="1"/>
        <end position="24"/>
    </location>
</feature>
<dbReference type="InterPro" id="IPR000801">
    <property type="entry name" value="Esterase-like"/>
</dbReference>
<organism evidence="2 3">
    <name type="scientific">Sphingobacterium detergens</name>
    <dbReference type="NCBI Taxonomy" id="1145106"/>
    <lineage>
        <taxon>Bacteria</taxon>
        <taxon>Pseudomonadati</taxon>
        <taxon>Bacteroidota</taxon>
        <taxon>Sphingobacteriia</taxon>
        <taxon>Sphingobacteriales</taxon>
        <taxon>Sphingobacteriaceae</taxon>
        <taxon>Sphingobacterium</taxon>
    </lineage>
</organism>
<dbReference type="PROSITE" id="PS51257">
    <property type="entry name" value="PROKAR_LIPOPROTEIN"/>
    <property type="match status" value="1"/>
</dbReference>
<dbReference type="InterPro" id="IPR029058">
    <property type="entry name" value="AB_hydrolase_fold"/>
</dbReference>
<protein>
    <recommendedName>
        <fullName evidence="4">Alpha/beta superfamily hydrolase</fullName>
    </recommendedName>
</protein>
<dbReference type="PANTHER" id="PTHR48098:SF6">
    <property type="entry name" value="FERRI-BACILLIBACTIN ESTERASE BESA"/>
    <property type="match status" value="1"/>
</dbReference>
<dbReference type="Pfam" id="PF00756">
    <property type="entry name" value="Esterase"/>
    <property type="match status" value="1"/>
</dbReference>
<accession>A0A420B7L7</accession>
<comment type="caution">
    <text evidence="2">The sequence shown here is derived from an EMBL/GenBank/DDBJ whole genome shotgun (WGS) entry which is preliminary data.</text>
</comment>
<dbReference type="SUPFAM" id="SSF53474">
    <property type="entry name" value="alpha/beta-Hydrolases"/>
    <property type="match status" value="1"/>
</dbReference>
<feature type="chain" id="PRO_5019225836" description="Alpha/beta superfamily hydrolase" evidence="1">
    <location>
        <begin position="25"/>
        <end position="289"/>
    </location>
</feature>
<keyword evidence="3" id="KW-1185">Reference proteome</keyword>
<dbReference type="InterPro" id="IPR050583">
    <property type="entry name" value="Mycobacterial_A85_antigen"/>
</dbReference>
<evidence type="ECO:0000256" key="1">
    <source>
        <dbReference type="SAM" id="SignalP"/>
    </source>
</evidence>
<evidence type="ECO:0008006" key="4">
    <source>
        <dbReference type="Google" id="ProtNLM"/>
    </source>
</evidence>
<sequence>MFEMKYCKNIILFIAIIYSCISFAQTKSNVLSGCQSEVLHSNILNEKRTINIFLPNNYQANDTVTYPVIYVLDGGMEEDFFHIAGIVRFDTQPWIARFPNSIVVGIEGNTRKRDFTFAVPNVDFLEKEGFQKSSFPTYGGSEKYMGFLKDELLPHISKNYRVNKERTVIGESLAGLFSAEILLKQPDLFDNYIIVSPSLWWGQQELLKNTEKLLEANLRKKVRVYLGVPNRDEDIRMYQDAEAFYKIIGNNKKMDVIFDYMPEELHSTVIHQAVYNAFKKLYPKTAYSK</sequence>
<reference evidence="2 3" key="1">
    <citation type="submission" date="2018-09" db="EMBL/GenBank/DDBJ databases">
        <title>Genomic Encyclopedia of Type Strains, Phase III (KMG-III): the genomes of soil and plant-associated and newly described type strains.</title>
        <authorList>
            <person name="Whitman W."/>
        </authorList>
    </citation>
    <scope>NUCLEOTIDE SEQUENCE [LARGE SCALE GENOMIC DNA]</scope>
    <source>
        <strain evidence="2 3">CECT 7938</strain>
    </source>
</reference>
<proteinExistence type="predicted"/>
<dbReference type="PANTHER" id="PTHR48098">
    <property type="entry name" value="ENTEROCHELIN ESTERASE-RELATED"/>
    <property type="match status" value="1"/>
</dbReference>